<evidence type="ECO:0000256" key="7">
    <source>
        <dbReference type="ARBA" id="ARBA00022840"/>
    </source>
</evidence>
<evidence type="ECO:0000256" key="5">
    <source>
        <dbReference type="ARBA" id="ARBA00022806"/>
    </source>
</evidence>
<evidence type="ECO:0000256" key="3">
    <source>
        <dbReference type="ARBA" id="ARBA00022763"/>
    </source>
</evidence>
<keyword evidence="6" id="KW-0269">Exonuclease</keyword>
<dbReference type="EMBL" id="JBHUFF010000020">
    <property type="protein sequence ID" value="MFD1800427.1"/>
    <property type="molecule type" value="Genomic_DNA"/>
</dbReference>
<dbReference type="PANTHER" id="PTHR30591">
    <property type="entry name" value="RECBCD ENZYME SUBUNIT RECC"/>
    <property type="match status" value="1"/>
</dbReference>
<reference evidence="13" key="1">
    <citation type="journal article" date="2019" name="Int. J. Syst. Evol. Microbiol.">
        <title>The Global Catalogue of Microorganisms (GCM) 10K type strain sequencing project: providing services to taxonomists for standard genome sequencing and annotation.</title>
        <authorList>
            <consortium name="The Broad Institute Genomics Platform"/>
            <consortium name="The Broad Institute Genome Sequencing Center for Infectious Disease"/>
            <person name="Wu L."/>
            <person name="Ma J."/>
        </authorList>
    </citation>
    <scope>NUCLEOTIDE SEQUENCE [LARGE SCALE GENOMIC DNA]</scope>
    <source>
        <strain evidence="13">KCTC 42143</strain>
    </source>
</reference>
<keyword evidence="2" id="KW-0547">Nucleotide-binding</keyword>
<evidence type="ECO:0000256" key="1">
    <source>
        <dbReference type="ARBA" id="ARBA00022722"/>
    </source>
</evidence>
<gene>
    <name evidence="12" type="ORF">ACFSBK_11265</name>
</gene>
<keyword evidence="3" id="KW-0227">DNA damage</keyword>
<dbReference type="Pfam" id="PF21445">
    <property type="entry name" value="ADDB_N"/>
    <property type="match status" value="1"/>
</dbReference>
<accession>A0ABW4NSE0</accession>
<dbReference type="InterPro" id="IPR038726">
    <property type="entry name" value="PDDEXK_AddAB-type"/>
</dbReference>
<sequence length="1205" mass="138574">MGLQFILGRANRDKRGIMLDEIAETLATNKHANIFYLVPDHIKFEAEMTVLENLGKMPPFDKKPLMGMMHLQVFSFSRLAWFWLQDTDTFVKPQLTASGLSMLVRKLLIQYEEELTIYRGEVRKTGFVQQMTALFMELRTGRITQDDLAHLLMNLGSTPKESDFRLKLQDISLLYQAFDAALVGKYIETEDILTALTQKLEELDLSETTVYIESFFRFTAQEQALILALMKKAKQVTVALTLDKGYPTEKPELHELFQAAGETYYHLYQAARSENIPVAPDRIIRQLNASYCEELNQLEDFWVETSKLSPVDHNRSKEQISMEDCIEVWAGENKQAEVEHVAKEIRKMVKSGDYRYQDILVLTRNIEDYLTILEPIFSENGIVTFIDSADLMNQHPLVEFLDTLLSIKRRNWRYADIMRFLRTELLVPQTHNDLPAERSARVAVLQQQVNAFREEIDVTENVVLAYGYEGHQWTMKKPWHYTRFNYEDGDFQSDSDQRIEQIANTVRTFLKDTLLPFYQRLEGAETSGEAAKILYIFLEKIGVDKQLSFWRDQAVEQNDLETAKKHEQTWQTFLQLLDEYVEVLGDDPFDLESFQTILASGFENASYSIVPPSIDQVTYSGLESTRIGTAKVTFLLGMTDVHLPAKNENKTILTEEDRSVFADFLDPTKYLKPNVESMMASEPFIAYEAFLNSSEKLIMTYPTSNDSKESPKLSPYVDRIVKGFDIPIQAKVGEASSLSSPANAELLDFIGTQRSTLSQLLLVLRKEQDQKGQLSPFWMGLYQYFKRTKAIAPTFNHLLVSLVKKNIPHPLKADIATALYGKDLYLSVSRLETFYADHYAHFLQYGLRLRERDVFGLSPAGTGEFFHDALDQLFKSLLSRDLRFHKLDQETVNAITNEVLESLYGKSKFAILSASNRMKFIRDQLGQTVRRMAWALGNQSRRTNMRNVQTEVLFGQLANQKGIEGLSFPLNNGGKLYIRGKIDRVDTVEIDHQHYLSVVDYKSSAHAFNYQDAYYGLAMQMITYLDTAIANAPRLIGHEAKPAGAFYLHVKNPFIKGDKLVDEQAYTNELLKQFKLDGLLLEEEDLLLALDPTIEPSTASFIYPFNQLKNETLKSRKFVTLDEMAALRKHNQKLILDAGNKIMDGVTTLNPFYEKRQFISSVNGELRAVSQFDAMLPENNYRRMEKLSREEILEKMQHEEEEEEE</sequence>
<organism evidence="12 13">
    <name type="scientific">Carnobacterium antarcticum</name>
    <dbReference type="NCBI Taxonomy" id="2126436"/>
    <lineage>
        <taxon>Bacteria</taxon>
        <taxon>Bacillati</taxon>
        <taxon>Bacillota</taxon>
        <taxon>Bacilli</taxon>
        <taxon>Lactobacillales</taxon>
        <taxon>Carnobacteriaceae</taxon>
        <taxon>Carnobacterium</taxon>
    </lineage>
</organism>
<dbReference type="InterPro" id="IPR027417">
    <property type="entry name" value="P-loop_NTPase"/>
</dbReference>
<evidence type="ECO:0000256" key="2">
    <source>
        <dbReference type="ARBA" id="ARBA00022741"/>
    </source>
</evidence>
<dbReference type="Gene3D" id="3.40.50.300">
    <property type="entry name" value="P-loop containing nucleotide triphosphate hydrolases"/>
    <property type="match status" value="4"/>
</dbReference>
<evidence type="ECO:0000256" key="9">
    <source>
        <dbReference type="ARBA" id="ARBA00023204"/>
    </source>
</evidence>
<comment type="caution">
    <text evidence="12">The sequence shown here is derived from an EMBL/GenBank/DDBJ whole genome shotgun (WGS) entry which is preliminary data.</text>
</comment>
<protein>
    <submittedName>
        <fullName evidence="12">PD-(D/E)XK nuclease family protein</fullName>
    </submittedName>
</protein>
<evidence type="ECO:0000313" key="13">
    <source>
        <dbReference type="Proteomes" id="UP001597285"/>
    </source>
</evidence>
<evidence type="ECO:0000256" key="6">
    <source>
        <dbReference type="ARBA" id="ARBA00022839"/>
    </source>
</evidence>
<keyword evidence="1" id="KW-0540">Nuclease</keyword>
<evidence type="ECO:0000259" key="11">
    <source>
        <dbReference type="Pfam" id="PF21445"/>
    </source>
</evidence>
<dbReference type="InterPro" id="IPR049035">
    <property type="entry name" value="ADDB_N"/>
</dbReference>
<keyword evidence="5" id="KW-0347">Helicase</keyword>
<evidence type="ECO:0000259" key="10">
    <source>
        <dbReference type="Pfam" id="PF12705"/>
    </source>
</evidence>
<evidence type="ECO:0000313" key="12">
    <source>
        <dbReference type="EMBL" id="MFD1800427.1"/>
    </source>
</evidence>
<name>A0ABW4NSE0_9LACT</name>
<feature type="domain" description="PD-(D/E)XK endonuclease-like" evidence="10">
    <location>
        <begin position="826"/>
        <end position="1074"/>
    </location>
</feature>
<dbReference type="SUPFAM" id="SSF52540">
    <property type="entry name" value="P-loop containing nucleoside triphosphate hydrolases"/>
    <property type="match status" value="1"/>
</dbReference>
<dbReference type="PANTHER" id="PTHR30591:SF1">
    <property type="entry name" value="RECBCD ENZYME SUBUNIT RECC"/>
    <property type="match status" value="1"/>
</dbReference>
<proteinExistence type="predicted"/>
<keyword evidence="13" id="KW-1185">Reference proteome</keyword>
<evidence type="ECO:0000256" key="8">
    <source>
        <dbReference type="ARBA" id="ARBA00023125"/>
    </source>
</evidence>
<evidence type="ECO:0000256" key="4">
    <source>
        <dbReference type="ARBA" id="ARBA00022801"/>
    </source>
</evidence>
<keyword evidence="7" id="KW-0067">ATP-binding</keyword>
<dbReference type="Pfam" id="PF12705">
    <property type="entry name" value="PDDEXK_1"/>
    <property type="match status" value="1"/>
</dbReference>
<keyword evidence="4" id="KW-0378">Hydrolase</keyword>
<keyword evidence="9" id="KW-0234">DNA repair</keyword>
<dbReference type="Proteomes" id="UP001597285">
    <property type="component" value="Unassembled WGS sequence"/>
</dbReference>
<dbReference type="RefSeq" id="WP_058918571.1">
    <property type="nucleotide sequence ID" value="NZ_JBHSQC010000008.1"/>
</dbReference>
<keyword evidence="8" id="KW-0238">DNA-binding</keyword>
<feature type="domain" description="ATP-dependent helicase/deoxyribonuclease subunit B N-terminal" evidence="11">
    <location>
        <begin position="5"/>
        <end position="299"/>
    </location>
</feature>